<organism evidence="2 3">
    <name type="scientific">Acer yangbiense</name>
    <dbReference type="NCBI Taxonomy" id="1000413"/>
    <lineage>
        <taxon>Eukaryota</taxon>
        <taxon>Viridiplantae</taxon>
        <taxon>Streptophyta</taxon>
        <taxon>Embryophyta</taxon>
        <taxon>Tracheophyta</taxon>
        <taxon>Spermatophyta</taxon>
        <taxon>Magnoliopsida</taxon>
        <taxon>eudicotyledons</taxon>
        <taxon>Gunneridae</taxon>
        <taxon>Pentapetalae</taxon>
        <taxon>rosids</taxon>
        <taxon>malvids</taxon>
        <taxon>Sapindales</taxon>
        <taxon>Sapindaceae</taxon>
        <taxon>Hippocastanoideae</taxon>
        <taxon>Acereae</taxon>
        <taxon>Acer</taxon>
    </lineage>
</organism>
<name>A0A5C7I9M5_9ROSI</name>
<accession>A0A5C7I9M5</accession>
<feature type="chain" id="PRO_5022783509" evidence="1">
    <location>
        <begin position="21"/>
        <end position="123"/>
    </location>
</feature>
<evidence type="ECO:0000313" key="3">
    <source>
        <dbReference type="Proteomes" id="UP000323000"/>
    </source>
</evidence>
<dbReference type="AlphaFoldDB" id="A0A5C7I9M5"/>
<evidence type="ECO:0000256" key="1">
    <source>
        <dbReference type="SAM" id="SignalP"/>
    </source>
</evidence>
<reference evidence="3" key="1">
    <citation type="journal article" date="2019" name="Gigascience">
        <title>De novo genome assembly of the endangered Acer yangbiense, a plant species with extremely small populations endemic to Yunnan Province, China.</title>
        <authorList>
            <person name="Yang J."/>
            <person name="Wariss H.M."/>
            <person name="Tao L."/>
            <person name="Zhang R."/>
            <person name="Yun Q."/>
            <person name="Hollingsworth P."/>
            <person name="Dao Z."/>
            <person name="Luo G."/>
            <person name="Guo H."/>
            <person name="Ma Y."/>
            <person name="Sun W."/>
        </authorList>
    </citation>
    <scope>NUCLEOTIDE SEQUENCE [LARGE SCALE GENOMIC DNA]</scope>
    <source>
        <strain evidence="3">cv. Malutang</strain>
    </source>
</reference>
<keyword evidence="3" id="KW-1185">Reference proteome</keyword>
<proteinExistence type="predicted"/>
<dbReference type="Proteomes" id="UP000323000">
    <property type="component" value="Chromosome 3"/>
</dbReference>
<sequence length="123" mass="13390">MAWCNIVSISINFSAPLCCCVPQTSLKKMCSEKSALGRLSHKASVVTATNFPAPCSSNSNRGLFSVSRNCHCHLTATCKRCDEIVNCSFDVSSCTHTIITGYWVGPDIDDGWGFVEAFVNRMT</sequence>
<evidence type="ECO:0000313" key="2">
    <source>
        <dbReference type="EMBL" id="TXG65449.1"/>
    </source>
</evidence>
<dbReference type="EMBL" id="VAHF01000003">
    <property type="protein sequence ID" value="TXG65449.1"/>
    <property type="molecule type" value="Genomic_DNA"/>
</dbReference>
<comment type="caution">
    <text evidence="2">The sequence shown here is derived from an EMBL/GenBank/DDBJ whole genome shotgun (WGS) entry which is preliminary data.</text>
</comment>
<dbReference type="OrthoDB" id="1685715at2759"/>
<feature type="signal peptide" evidence="1">
    <location>
        <begin position="1"/>
        <end position="20"/>
    </location>
</feature>
<gene>
    <name evidence="2" type="ORF">EZV62_006724</name>
</gene>
<keyword evidence="1" id="KW-0732">Signal</keyword>
<protein>
    <submittedName>
        <fullName evidence="2">Uncharacterized protein</fullName>
    </submittedName>
</protein>